<evidence type="ECO:0000313" key="1">
    <source>
        <dbReference type="EMBL" id="SHJ78718.1"/>
    </source>
</evidence>
<proteinExistence type="predicted"/>
<sequence length="468" mass="52668">MKGQNKWGYQPYTPVNVAYKRMLPHICRLAPGEDYAEFEWLDKGGEGKHFVFWKPVTSTENYSCRELEGQKAKLTGLTAECNYEFFITREKQEKKSDTRIFRTGRAIGMVVNYLHPEDTAFACSGRYLCSPSLVKLPSGVLLASMDVFVSHGPQNLTFLFRSEDDGVTWEYVTDLFPCFWGKLFYHKDALYMLATSTEYGSLFIGKSLDEGYTWSEPVTILPGAGLGTEGGPHKGPMPVVCHEGRLYTAVDYGSWETGGHGNGLLSIDEEADLLVPENWSCTDFLTFDSTWEGAAKGRSGGGLEGNAVAGPDGEIYNVLRYQMAGCEPAYGKALVLKGNKRNAEEPLTFAWFADFNGGSNSKFDLLYDEKSSAYWAIVSEVVEEQKPTQRNVLSLAVSKDLRKFRIVNRMLDYRLEDPAMVGFQYVSFLIDGDDILFLCRSAFNNAHNMHDSNYITFHRIEGFRKYLL</sequence>
<gene>
    <name evidence="1" type="ORF">SAMN02745136_00853</name>
</gene>
<dbReference type="EMBL" id="FRAC01000007">
    <property type="protein sequence ID" value="SHJ78718.1"/>
    <property type="molecule type" value="Genomic_DNA"/>
</dbReference>
<dbReference type="Proteomes" id="UP000184386">
    <property type="component" value="Unassembled WGS sequence"/>
</dbReference>
<dbReference type="CDD" id="cd15482">
    <property type="entry name" value="Sialidase_non-viral"/>
    <property type="match status" value="1"/>
</dbReference>
<dbReference type="Gene3D" id="2.120.10.10">
    <property type="match status" value="1"/>
</dbReference>
<reference evidence="1 2" key="1">
    <citation type="submission" date="2016-11" db="EMBL/GenBank/DDBJ databases">
        <authorList>
            <person name="Jaros S."/>
            <person name="Januszkiewicz K."/>
            <person name="Wedrychowicz H."/>
        </authorList>
    </citation>
    <scope>NUCLEOTIDE SEQUENCE [LARGE SCALE GENOMIC DNA]</scope>
    <source>
        <strain evidence="1 2">DSM 15929</strain>
    </source>
</reference>
<keyword evidence="2" id="KW-1185">Reference proteome</keyword>
<organism evidence="1 2">
    <name type="scientific">Anaerocolumna jejuensis DSM 15929</name>
    <dbReference type="NCBI Taxonomy" id="1121322"/>
    <lineage>
        <taxon>Bacteria</taxon>
        <taxon>Bacillati</taxon>
        <taxon>Bacillota</taxon>
        <taxon>Clostridia</taxon>
        <taxon>Lachnospirales</taxon>
        <taxon>Lachnospiraceae</taxon>
        <taxon>Anaerocolumna</taxon>
    </lineage>
</organism>
<protein>
    <recommendedName>
        <fullName evidence="3">BNR repeat-like domain-containing protein</fullName>
    </recommendedName>
</protein>
<dbReference type="AlphaFoldDB" id="A0A1M6M5K3"/>
<dbReference type="RefSeq" id="WP_073273273.1">
    <property type="nucleotide sequence ID" value="NZ_FRAC01000007.1"/>
</dbReference>
<dbReference type="STRING" id="1121322.SAMN02745136_00853"/>
<dbReference type="InterPro" id="IPR036278">
    <property type="entry name" value="Sialidase_sf"/>
</dbReference>
<evidence type="ECO:0000313" key="2">
    <source>
        <dbReference type="Proteomes" id="UP000184386"/>
    </source>
</evidence>
<evidence type="ECO:0008006" key="3">
    <source>
        <dbReference type="Google" id="ProtNLM"/>
    </source>
</evidence>
<name>A0A1M6M5K3_9FIRM</name>
<dbReference type="OrthoDB" id="9021327at2"/>
<accession>A0A1M6M5K3</accession>
<dbReference type="SUPFAM" id="SSF50939">
    <property type="entry name" value="Sialidases"/>
    <property type="match status" value="1"/>
</dbReference>